<sequence length="324" mass="35406">MRLGGLGLLSAREVGVYAFVASRAQSYVLQDHILRNSGVVKLDVDYQQALEYLSVSLPDFDIGGFSNMDTAPPPPKPQKTLANALFDKIAQSLGETFDLSPRQKAVIECLKGPHAQDFLTVIPIEGLGQCMSAVEYRAILKYRLMIPMYPEDETCPICRKACMDKYGEHAVHCKELPGFKYRHDWVRDVLGDILRRAGISAKKEAPVNFLTDPMEGRSTLRPADLLVFGWAGGKHACVDLTGVSPLAGLRESGFVAGQAIRKAESKKMDKHAKACADNQHAFVPFAFDTFGSLAPEAIRLLTRVQKVVHNSCSSTGGRGLSLIG</sequence>
<evidence type="ECO:0000313" key="1">
    <source>
        <dbReference type="EMBL" id="KAF5788216.1"/>
    </source>
</evidence>
<evidence type="ECO:0008006" key="4">
    <source>
        <dbReference type="Google" id="ProtNLM"/>
    </source>
</evidence>
<proteinExistence type="predicted"/>
<reference evidence="1" key="3">
    <citation type="submission" date="2020-06" db="EMBL/GenBank/DDBJ databases">
        <title>Helianthus annuus Genome sequencing and assembly Release 2.</title>
        <authorList>
            <person name="Gouzy J."/>
            <person name="Langlade N."/>
            <person name="Munos S."/>
        </authorList>
    </citation>
    <scope>NUCLEOTIDE SEQUENCE</scope>
    <source>
        <tissue evidence="1">Leaves</tissue>
    </source>
</reference>
<reference evidence="2" key="2">
    <citation type="submission" date="2017-02" db="EMBL/GenBank/DDBJ databases">
        <title>Sunflower complete genome.</title>
        <authorList>
            <person name="Langlade N."/>
            <person name="Munos S."/>
        </authorList>
    </citation>
    <scope>NUCLEOTIDE SEQUENCE [LARGE SCALE GENOMIC DNA]</scope>
    <source>
        <tissue evidence="2">Leaves</tissue>
    </source>
</reference>
<organism evidence="2 3">
    <name type="scientific">Helianthus annuus</name>
    <name type="common">Common sunflower</name>
    <dbReference type="NCBI Taxonomy" id="4232"/>
    <lineage>
        <taxon>Eukaryota</taxon>
        <taxon>Viridiplantae</taxon>
        <taxon>Streptophyta</taxon>
        <taxon>Embryophyta</taxon>
        <taxon>Tracheophyta</taxon>
        <taxon>Spermatophyta</taxon>
        <taxon>Magnoliopsida</taxon>
        <taxon>eudicotyledons</taxon>
        <taxon>Gunneridae</taxon>
        <taxon>Pentapetalae</taxon>
        <taxon>asterids</taxon>
        <taxon>campanulids</taxon>
        <taxon>Asterales</taxon>
        <taxon>Asteraceae</taxon>
        <taxon>Asteroideae</taxon>
        <taxon>Heliantheae alliance</taxon>
        <taxon>Heliantheae</taxon>
        <taxon>Helianthus</taxon>
    </lineage>
</organism>
<dbReference type="EMBL" id="CM007899">
    <property type="protein sequence ID" value="OTG12861.1"/>
    <property type="molecule type" value="Genomic_DNA"/>
</dbReference>
<dbReference type="PANTHER" id="PTHR48462:SF1">
    <property type="entry name" value="PROTEIN, PUTATIVE-RELATED"/>
    <property type="match status" value="1"/>
</dbReference>
<evidence type="ECO:0000313" key="2">
    <source>
        <dbReference type="EMBL" id="OTG12861.1"/>
    </source>
</evidence>
<accession>A0A251TS62</accession>
<protein>
    <recommendedName>
        <fullName evidence="4">Auxilin-like protein</fullName>
    </recommendedName>
</protein>
<dbReference type="Proteomes" id="UP000215914">
    <property type="component" value="Chromosome 10"/>
</dbReference>
<name>A0A251TS62_HELAN</name>
<gene>
    <name evidence="2" type="ORF">HannXRQ_Chr10g0314271</name>
    <name evidence="1" type="ORF">HanXRQr2_Chr10g0461571</name>
</gene>
<reference evidence="1 3" key="1">
    <citation type="journal article" date="2017" name="Nature">
        <title>The sunflower genome provides insights into oil metabolism, flowering and Asterid evolution.</title>
        <authorList>
            <person name="Badouin H."/>
            <person name="Gouzy J."/>
            <person name="Grassa C.J."/>
            <person name="Murat F."/>
            <person name="Staton S.E."/>
            <person name="Cottret L."/>
            <person name="Lelandais-Briere C."/>
            <person name="Owens G.L."/>
            <person name="Carrere S."/>
            <person name="Mayjonade B."/>
            <person name="Legrand L."/>
            <person name="Gill N."/>
            <person name="Kane N.C."/>
            <person name="Bowers J.E."/>
            <person name="Hubner S."/>
            <person name="Bellec A."/>
            <person name="Berard A."/>
            <person name="Berges H."/>
            <person name="Blanchet N."/>
            <person name="Boniface M.C."/>
            <person name="Brunel D."/>
            <person name="Catrice O."/>
            <person name="Chaidir N."/>
            <person name="Claudel C."/>
            <person name="Donnadieu C."/>
            <person name="Faraut T."/>
            <person name="Fievet G."/>
            <person name="Helmstetter N."/>
            <person name="King M."/>
            <person name="Knapp S.J."/>
            <person name="Lai Z."/>
            <person name="Le Paslier M.C."/>
            <person name="Lippi Y."/>
            <person name="Lorenzon L."/>
            <person name="Mandel J.R."/>
            <person name="Marage G."/>
            <person name="Marchand G."/>
            <person name="Marquand E."/>
            <person name="Bret-Mestries E."/>
            <person name="Morien E."/>
            <person name="Nambeesan S."/>
            <person name="Nguyen T."/>
            <person name="Pegot-Espagnet P."/>
            <person name="Pouilly N."/>
            <person name="Raftis F."/>
            <person name="Sallet E."/>
            <person name="Schiex T."/>
            <person name="Thomas J."/>
            <person name="Vandecasteele C."/>
            <person name="Vares D."/>
            <person name="Vear F."/>
            <person name="Vautrin S."/>
            <person name="Crespi M."/>
            <person name="Mangin B."/>
            <person name="Burke J.M."/>
            <person name="Salse J."/>
            <person name="Munos S."/>
            <person name="Vincourt P."/>
            <person name="Rieseberg L.H."/>
            <person name="Langlade N.B."/>
        </authorList>
    </citation>
    <scope>NUCLEOTIDE SEQUENCE [LARGE SCALE GENOMIC DNA]</scope>
    <source>
        <strain evidence="3">cv. SF193</strain>
        <tissue evidence="1">Leaves</tissue>
    </source>
</reference>
<dbReference type="AlphaFoldDB" id="A0A251TS62"/>
<evidence type="ECO:0000313" key="3">
    <source>
        <dbReference type="Proteomes" id="UP000215914"/>
    </source>
</evidence>
<dbReference type="PANTHER" id="PTHR48462">
    <property type="entry name" value="PROTEIN, PUTATIVE-RELATED"/>
    <property type="match status" value="1"/>
</dbReference>
<keyword evidence="3" id="KW-1185">Reference proteome</keyword>
<dbReference type="EMBL" id="MNCJ02000325">
    <property type="protein sequence ID" value="KAF5788216.1"/>
    <property type="molecule type" value="Genomic_DNA"/>
</dbReference>
<dbReference type="Gramene" id="mRNA:HanXRQr2_Chr10g0461571">
    <property type="protein sequence ID" value="CDS:HanXRQr2_Chr10g0461571.1"/>
    <property type="gene ID" value="HanXRQr2_Chr10g0461571"/>
</dbReference>
<dbReference type="InParanoid" id="A0A251TS62"/>